<dbReference type="InterPro" id="IPR027417">
    <property type="entry name" value="P-loop_NTPase"/>
</dbReference>
<dbReference type="InterPro" id="IPR005021">
    <property type="entry name" value="Terminase_largesu-like"/>
</dbReference>
<dbReference type="Pfam" id="PF20441">
    <property type="entry name" value="TerL_nuclease"/>
    <property type="match status" value="1"/>
</dbReference>
<gene>
    <name evidence="3" type="ORF">SAMN02745120_0608</name>
</gene>
<evidence type="ECO:0000259" key="2">
    <source>
        <dbReference type="Pfam" id="PF20441"/>
    </source>
</evidence>
<organism evidence="3 4">
    <name type="scientific">Acetoanaerobium noterae</name>
    <dbReference type="NCBI Taxonomy" id="745369"/>
    <lineage>
        <taxon>Bacteria</taxon>
        <taxon>Bacillati</taxon>
        <taxon>Bacillota</taxon>
        <taxon>Clostridia</taxon>
        <taxon>Peptostreptococcales</taxon>
        <taxon>Filifactoraceae</taxon>
        <taxon>Acetoanaerobium</taxon>
    </lineage>
</organism>
<sequence>MEKVERDKVPACEEQKLLMKFLRKELYKKSIVIDSEVIEETVALMERRFYKQHDFQRFMTALIVGVRHKRNDMLLFNQIFIEGGRGFGKNGYVSALTTALISEVNGIKNYNVDIVATAEDQAKTSFEDIYTMIDDNEEIQPAFNYTKIKITHKGTNSTVRYRTSNAKTKDGLRPGCVIFDEVHEYTDYKNINVYTSALGKTKDPRRIYITTDGYVRDAVLDDLKNKSKQILNGEMPHNGFLPIIFKMDNLDQIENKKLWPMANPRLPYAPELMHEMEIQFNDMYTNDAVKEEFITKRMNLVYVSADKVVAVWDDIKAACRDPWPDIIGCECLGVLDYADINDFASVGLYFKYGNKRLFKQHSFIHEKALKLKHYNIDIDEAVKKGWATIVRDTPTIPGELIASWFVRQSQVYNIKKVVGDRYRISGISQDFANAGIPFEGRFFGPKTHMMIHPFVNKLFTERLIQLEDDKLMRWYINNVGVRTNEVGNKEFYKIEPKRRKTDGMFAFLHGVAADDDLADATTVHEIYEPMIF</sequence>
<protein>
    <submittedName>
        <fullName evidence="3">Phage terminase-like protein, large subunit, contains N-terminal HTH domain</fullName>
    </submittedName>
</protein>
<dbReference type="PANTHER" id="PTHR41287:SF1">
    <property type="entry name" value="PROTEIN YMFN"/>
    <property type="match status" value="1"/>
</dbReference>
<dbReference type="InterPro" id="IPR046462">
    <property type="entry name" value="TerL_nuclease"/>
</dbReference>
<dbReference type="Pfam" id="PF03354">
    <property type="entry name" value="TerL_ATPase"/>
    <property type="match status" value="1"/>
</dbReference>
<dbReference type="AlphaFoldDB" id="A0A1T5A047"/>
<evidence type="ECO:0000259" key="1">
    <source>
        <dbReference type="Pfam" id="PF03354"/>
    </source>
</evidence>
<dbReference type="PANTHER" id="PTHR41287">
    <property type="match status" value="1"/>
</dbReference>
<dbReference type="EMBL" id="FUYN01000001">
    <property type="protein sequence ID" value="SKB28401.1"/>
    <property type="molecule type" value="Genomic_DNA"/>
</dbReference>
<dbReference type="Proteomes" id="UP000243406">
    <property type="component" value="Unassembled WGS sequence"/>
</dbReference>
<feature type="domain" description="Terminase large subunit-like ATPase" evidence="1">
    <location>
        <begin position="54"/>
        <end position="228"/>
    </location>
</feature>
<keyword evidence="4" id="KW-1185">Reference proteome</keyword>
<reference evidence="4" key="1">
    <citation type="submission" date="2017-02" db="EMBL/GenBank/DDBJ databases">
        <authorList>
            <person name="Varghese N."/>
            <person name="Submissions S."/>
        </authorList>
    </citation>
    <scope>NUCLEOTIDE SEQUENCE [LARGE SCALE GENOMIC DNA]</scope>
    <source>
        <strain evidence="4">ATCC 35199</strain>
    </source>
</reference>
<feature type="domain" description="Terminase large subunit-like endonuclease" evidence="2">
    <location>
        <begin position="244"/>
        <end position="494"/>
    </location>
</feature>
<dbReference type="Gene3D" id="3.40.50.300">
    <property type="entry name" value="P-loop containing nucleotide triphosphate hydrolases"/>
    <property type="match status" value="1"/>
</dbReference>
<name>A0A1T5A047_9FIRM</name>
<dbReference type="GO" id="GO:0004519">
    <property type="term" value="F:endonuclease activity"/>
    <property type="evidence" value="ECO:0007669"/>
    <property type="project" value="InterPro"/>
</dbReference>
<evidence type="ECO:0000313" key="4">
    <source>
        <dbReference type="Proteomes" id="UP000243406"/>
    </source>
</evidence>
<proteinExistence type="predicted"/>
<dbReference type="InterPro" id="IPR046461">
    <property type="entry name" value="TerL_ATPase"/>
</dbReference>
<accession>A0A1T5A047</accession>
<evidence type="ECO:0000313" key="3">
    <source>
        <dbReference type="EMBL" id="SKB28401.1"/>
    </source>
</evidence>